<gene>
    <name evidence="2" type="ORF">HZS54_02265</name>
</gene>
<sequence>MSRCFVAIGLLVVLAVLTAAGAVASPQPDPVCRACGGSFADAAADRGYDVTVTNSTATVRIHENGSATWTVTNRLNGTGADALAEPDAAESVARATVSEGHGLPHVYEEGSLTVESVSVEGRSITVEFTDPDAATRRLGTLVVDYFHSDGVQGGWILDVDEFTLVGPPGSTVLNDPAAAVDTELSTGDVTATVDGGRVTWRGSLDEEYGPVFYDDLYVVYGDSGTADWRVAGATALTSAPIWLGNLGTFVAPTAFFYLGALFVVVVGVDALLSLDADVHSRRIARAVAALGALAAAAVPVVPNGRWLVGLAAAYLVVGGGALAAPRLLRSVRGATSLGIASLVAVGGVSIAQTSLLGGGVVFERAVELAVSHLPLATGLLVGRALGEYRAGGGLRPVLFGAAVALTGWFVAGAVYVPFASTPFGLILVVMGAGAVAGALAAAPLVALTALASEDRAAEPRMVDAPGEPAAES</sequence>
<feature type="transmembrane region" description="Helical" evidence="1">
    <location>
        <begin position="424"/>
        <end position="451"/>
    </location>
</feature>
<dbReference type="EMBL" id="CP058909">
    <property type="protein sequence ID" value="QLH80526.1"/>
    <property type="molecule type" value="Genomic_DNA"/>
</dbReference>
<evidence type="ECO:0000313" key="2">
    <source>
        <dbReference type="EMBL" id="QLH80526.1"/>
    </source>
</evidence>
<dbReference type="OrthoDB" id="242474at2157"/>
<evidence type="ECO:0000313" key="3">
    <source>
        <dbReference type="Proteomes" id="UP000509346"/>
    </source>
</evidence>
<feature type="transmembrane region" description="Helical" evidence="1">
    <location>
        <begin position="306"/>
        <end position="325"/>
    </location>
</feature>
<dbReference type="Proteomes" id="UP000509346">
    <property type="component" value="Chromosome"/>
</dbReference>
<keyword evidence="1" id="KW-0472">Membrane</keyword>
<keyword evidence="1" id="KW-0812">Transmembrane</keyword>
<feature type="transmembrane region" description="Helical" evidence="1">
    <location>
        <begin position="283"/>
        <end position="300"/>
    </location>
</feature>
<feature type="transmembrane region" description="Helical" evidence="1">
    <location>
        <begin position="254"/>
        <end position="274"/>
    </location>
</feature>
<feature type="transmembrane region" description="Helical" evidence="1">
    <location>
        <begin position="337"/>
        <end position="362"/>
    </location>
</feature>
<feature type="transmembrane region" description="Helical" evidence="1">
    <location>
        <begin position="397"/>
        <end position="418"/>
    </location>
</feature>
<organism evidence="2 3">
    <name type="scientific">Halosimplex pelagicum</name>
    <dbReference type="NCBI Taxonomy" id="869886"/>
    <lineage>
        <taxon>Archaea</taxon>
        <taxon>Methanobacteriati</taxon>
        <taxon>Methanobacteriota</taxon>
        <taxon>Stenosarchaea group</taxon>
        <taxon>Halobacteria</taxon>
        <taxon>Halobacteriales</taxon>
        <taxon>Haloarculaceae</taxon>
        <taxon>Halosimplex</taxon>
    </lineage>
</organism>
<reference evidence="2 3" key="1">
    <citation type="submission" date="2020-07" db="EMBL/GenBank/DDBJ databases">
        <title>Halosimplex litoreum sp. nov. and Halosimplex rubrum sp. nov., isolated from different salt environments.</title>
        <authorList>
            <person name="Cui H."/>
        </authorList>
    </citation>
    <scope>NUCLEOTIDE SEQUENCE [LARGE SCALE GENOMIC DNA]</scope>
    <source>
        <strain evidence="2 3">R2</strain>
    </source>
</reference>
<accession>A0A7D5P491</accession>
<evidence type="ECO:0000256" key="1">
    <source>
        <dbReference type="SAM" id="Phobius"/>
    </source>
</evidence>
<keyword evidence="3" id="KW-1185">Reference proteome</keyword>
<dbReference type="GeneID" id="56081376"/>
<dbReference type="KEGG" id="hpel:HZS54_02265"/>
<keyword evidence="1" id="KW-1133">Transmembrane helix</keyword>
<dbReference type="RefSeq" id="WP_179920353.1">
    <property type="nucleotide sequence ID" value="NZ_CP058909.1"/>
</dbReference>
<proteinExistence type="predicted"/>
<name>A0A7D5P491_9EURY</name>
<protein>
    <submittedName>
        <fullName evidence="2">Uncharacterized protein</fullName>
    </submittedName>
</protein>
<dbReference type="AlphaFoldDB" id="A0A7D5P491"/>